<proteinExistence type="predicted"/>
<organism evidence="2 3">
    <name type="scientific">Natranaerovirga hydrolytica</name>
    <dbReference type="NCBI Taxonomy" id="680378"/>
    <lineage>
        <taxon>Bacteria</taxon>
        <taxon>Bacillati</taxon>
        <taxon>Bacillota</taxon>
        <taxon>Clostridia</taxon>
        <taxon>Lachnospirales</taxon>
        <taxon>Natranaerovirgaceae</taxon>
        <taxon>Natranaerovirga</taxon>
    </lineage>
</organism>
<dbReference type="EMBL" id="SMGQ01000001">
    <property type="protein sequence ID" value="TCL00060.1"/>
    <property type="molecule type" value="Genomic_DNA"/>
</dbReference>
<evidence type="ECO:0000313" key="2">
    <source>
        <dbReference type="EMBL" id="TCL00060.1"/>
    </source>
</evidence>
<dbReference type="RefSeq" id="WP_132278739.1">
    <property type="nucleotide sequence ID" value="NZ_SMGQ01000001.1"/>
</dbReference>
<dbReference type="OrthoDB" id="996097at2"/>
<gene>
    <name evidence="2" type="ORF">EDC19_0041</name>
</gene>
<comment type="caution">
    <text evidence="2">The sequence shown here is derived from an EMBL/GenBank/DDBJ whole genome shotgun (WGS) entry which is preliminary data.</text>
</comment>
<keyword evidence="1" id="KW-0472">Membrane</keyword>
<reference evidence="2 3" key="1">
    <citation type="submission" date="2019-03" db="EMBL/GenBank/DDBJ databases">
        <title>Genomic Encyclopedia of Type Strains, Phase IV (KMG-IV): sequencing the most valuable type-strain genomes for metagenomic binning, comparative biology and taxonomic classification.</title>
        <authorList>
            <person name="Goeker M."/>
        </authorList>
    </citation>
    <scope>NUCLEOTIDE SEQUENCE [LARGE SCALE GENOMIC DNA]</scope>
    <source>
        <strain evidence="2 3">DSM 24176</strain>
    </source>
</reference>
<evidence type="ECO:0000313" key="3">
    <source>
        <dbReference type="Proteomes" id="UP000294545"/>
    </source>
</evidence>
<keyword evidence="3" id="KW-1185">Reference proteome</keyword>
<accession>A0A4R1N1Q7</accession>
<dbReference type="AlphaFoldDB" id="A0A4R1N1Q7"/>
<keyword evidence="1" id="KW-0812">Transmembrane</keyword>
<keyword evidence="1" id="KW-1133">Transmembrane helix</keyword>
<evidence type="ECO:0000256" key="1">
    <source>
        <dbReference type="SAM" id="Phobius"/>
    </source>
</evidence>
<feature type="transmembrane region" description="Helical" evidence="1">
    <location>
        <begin position="6"/>
        <end position="28"/>
    </location>
</feature>
<name>A0A4R1N1Q7_9FIRM</name>
<protein>
    <submittedName>
        <fullName evidence="2">Uncharacterized protein</fullName>
    </submittedName>
</protein>
<sequence length="347" mass="41225">MDVKNLFMKLIVLLVLATAPFMMFNYIVDPYQYFRQPTIYEVGYFNNQRFQNPGLARNYTYDSVIIGTSMTENYDYAYVSQELEGEYIKLSISGSSAREQNLILNVAIENNKGLKEVIWGIDYGALQGDYDRVENEQFDFPYYLYDNNRMSDLRYLINKNTLLDSIKVLRQDETNRTRNLNDLNVWGNRFTYGKDEVLTSYKNLLEAPINWEEYSYEYLEKSFNENVLNVIKDNEDINFILYFPPYSIYHFKLFSEKGVLEEFLRFKTYMVEQCNVLGNVEVYDFQDIKEITTDLTHYKDTSHHSPEINKVIINDIKQKNNQLTVDNVKKRSIRLLNQVLNHTQDEY</sequence>
<dbReference type="Proteomes" id="UP000294545">
    <property type="component" value="Unassembled WGS sequence"/>
</dbReference>